<comment type="caution">
    <text evidence="1">The sequence shown here is derived from an EMBL/GenBank/DDBJ whole genome shotgun (WGS) entry which is preliminary data.</text>
</comment>
<proteinExistence type="predicted"/>
<sequence>METDGRNFAEMEAVKHVATSTGLLNADGVEELLRVYVAWCGFLRRKAFQDNATEDDRDIAEVGIHSALEHVKEIGKEKYGTAYKGDPLYRLEKIHVKFFTQSGNLDMCRNLWKKLVEQQGDSYEFWYRYYIWEMVIWAKYAMKQGADNMLQAPTAASDVLDQGMARVHTMDWPEQFVPMYLSHYEQHENVRELQKALIEVRRAWKKIQTRRAGEAAETQAAAVAAG</sequence>
<name>A0ACC3DDM1_9PEZI</name>
<evidence type="ECO:0000313" key="1">
    <source>
        <dbReference type="EMBL" id="KAK3065656.1"/>
    </source>
</evidence>
<accession>A0ACC3DDM1</accession>
<dbReference type="Proteomes" id="UP001186974">
    <property type="component" value="Unassembled WGS sequence"/>
</dbReference>
<gene>
    <name evidence="1" type="ORF">LTS18_002567</name>
</gene>
<evidence type="ECO:0000313" key="2">
    <source>
        <dbReference type="Proteomes" id="UP001186974"/>
    </source>
</evidence>
<keyword evidence="2" id="KW-1185">Reference proteome</keyword>
<reference evidence="1" key="1">
    <citation type="submission" date="2024-09" db="EMBL/GenBank/DDBJ databases">
        <title>Black Yeasts Isolated from many extreme environments.</title>
        <authorList>
            <person name="Coleine C."/>
            <person name="Stajich J.E."/>
            <person name="Selbmann L."/>
        </authorList>
    </citation>
    <scope>NUCLEOTIDE SEQUENCE</scope>
    <source>
        <strain evidence="1">CCFEE 5737</strain>
    </source>
</reference>
<protein>
    <submittedName>
        <fullName evidence="1">Uncharacterized protein</fullName>
    </submittedName>
</protein>
<dbReference type="EMBL" id="JAWDJW010006304">
    <property type="protein sequence ID" value="KAK3065656.1"/>
    <property type="molecule type" value="Genomic_DNA"/>
</dbReference>
<feature type="non-terminal residue" evidence="1">
    <location>
        <position position="226"/>
    </location>
</feature>
<organism evidence="1 2">
    <name type="scientific">Coniosporium uncinatum</name>
    <dbReference type="NCBI Taxonomy" id="93489"/>
    <lineage>
        <taxon>Eukaryota</taxon>
        <taxon>Fungi</taxon>
        <taxon>Dikarya</taxon>
        <taxon>Ascomycota</taxon>
        <taxon>Pezizomycotina</taxon>
        <taxon>Dothideomycetes</taxon>
        <taxon>Dothideomycetes incertae sedis</taxon>
        <taxon>Coniosporium</taxon>
    </lineage>
</organism>